<evidence type="ECO:0000256" key="4">
    <source>
        <dbReference type="ARBA" id="ARBA00022729"/>
    </source>
</evidence>
<feature type="domain" description="AlgX/AlgJ SGNH hydrolase-like" evidence="7">
    <location>
        <begin position="87"/>
        <end position="262"/>
    </location>
</feature>
<evidence type="ECO:0000256" key="3">
    <source>
        <dbReference type="ARBA" id="ARBA00022679"/>
    </source>
</evidence>
<organism evidence="8 9">
    <name type="scientific">Paraburkholderia strydomiana</name>
    <dbReference type="NCBI Taxonomy" id="1245417"/>
    <lineage>
        <taxon>Bacteria</taxon>
        <taxon>Pseudomonadati</taxon>
        <taxon>Pseudomonadota</taxon>
        <taxon>Betaproteobacteria</taxon>
        <taxon>Burkholderiales</taxon>
        <taxon>Burkholderiaceae</taxon>
        <taxon>Paraburkholderia</taxon>
    </lineage>
</organism>
<dbReference type="Proteomes" id="UP001629392">
    <property type="component" value="Unassembled WGS sequence"/>
</dbReference>
<gene>
    <name evidence="8" type="ORF">PQQ73_11000</name>
</gene>
<dbReference type="InterPro" id="IPR031811">
    <property type="entry name" value="ALGX/ALGJ_SGNH-like"/>
</dbReference>
<proteinExistence type="predicted"/>
<comment type="pathway">
    <text evidence="2">Glycan biosynthesis; alginate biosynthesis.</text>
</comment>
<name>A0ABW9ECT7_9BURK</name>
<keyword evidence="6" id="KW-0016">Alginate biosynthesis</keyword>
<keyword evidence="3" id="KW-0808">Transferase</keyword>
<dbReference type="Pfam" id="PF16822">
    <property type="entry name" value="ALGX"/>
    <property type="match status" value="1"/>
</dbReference>
<comment type="caution">
    <text evidence="8">The sequence shown here is derived from an EMBL/GenBank/DDBJ whole genome shotgun (WGS) entry which is preliminary data.</text>
</comment>
<reference evidence="8 9" key="1">
    <citation type="journal article" date="2024" name="Chem. Sci.">
        <title>Discovery of megapolipeptins by genome mining of a Burkholderiales bacteria collection.</title>
        <authorList>
            <person name="Paulo B.S."/>
            <person name="Recchia M.J.J."/>
            <person name="Lee S."/>
            <person name="Fergusson C.H."/>
            <person name="Romanowski S.B."/>
            <person name="Hernandez A."/>
            <person name="Krull N."/>
            <person name="Liu D.Y."/>
            <person name="Cavanagh H."/>
            <person name="Bos A."/>
            <person name="Gray C.A."/>
            <person name="Murphy B.T."/>
            <person name="Linington R.G."/>
            <person name="Eustaquio A.S."/>
        </authorList>
    </citation>
    <scope>NUCLEOTIDE SEQUENCE [LARGE SCALE GENOMIC DNA]</scope>
    <source>
        <strain evidence="8 9">RL17-350-BIC-E</strain>
    </source>
</reference>
<evidence type="ECO:0000256" key="6">
    <source>
        <dbReference type="ARBA" id="ARBA00022841"/>
    </source>
</evidence>
<accession>A0ABW9ECT7</accession>
<protein>
    <recommendedName>
        <fullName evidence="7">AlgX/AlgJ SGNH hydrolase-like domain-containing protein</fullName>
    </recommendedName>
</protein>
<evidence type="ECO:0000259" key="7">
    <source>
        <dbReference type="Pfam" id="PF16822"/>
    </source>
</evidence>
<sequence>MKFAGVIVFFVLLCLPALQTFTGWAPPYTIDENRRLAPPPSLQDFRDPVKGAQSLEKYFDDHYGLRDVLIRLKTQLDFSLFHFSDRVHLGHEGWLFYRSVLDTEKPATERFIEGNHDRLTAGVQSLGAALKARGQTLVLMPVFLGDVYYPEMLPNDAPNLPKSSAIAQVTEQWKHVPGVIYVDANTVLEALKQQRQIFHKTDFHWNSPAAFEVGREFVNQLGRDSGIQGPVWDHVLKIEHRRYVGRESDFLPLFRQPSEIGLFVKPTWDQQAVSMETQHGIFEYVSSKVHPDAKTLPPLCLIGDSFFDALLEAGYTSYFRKVYRVRWQGEDTLPSALAQFPPECKYVMLEFIEIQSPALHGLLNGAENLKASLPQSSN</sequence>
<comment type="subcellular location">
    <subcellularLocation>
        <location evidence="1">Periplasm</location>
    </subcellularLocation>
</comment>
<keyword evidence="9" id="KW-1185">Reference proteome</keyword>
<evidence type="ECO:0000313" key="9">
    <source>
        <dbReference type="Proteomes" id="UP001629392"/>
    </source>
</evidence>
<evidence type="ECO:0000256" key="5">
    <source>
        <dbReference type="ARBA" id="ARBA00022764"/>
    </source>
</evidence>
<keyword evidence="4" id="KW-0732">Signal</keyword>
<dbReference type="RefSeq" id="WP_408152936.1">
    <property type="nucleotide sequence ID" value="NZ_JAQQCL010000006.1"/>
</dbReference>
<keyword evidence="5" id="KW-0574">Periplasm</keyword>
<evidence type="ECO:0000256" key="1">
    <source>
        <dbReference type="ARBA" id="ARBA00004418"/>
    </source>
</evidence>
<evidence type="ECO:0000256" key="2">
    <source>
        <dbReference type="ARBA" id="ARBA00005182"/>
    </source>
</evidence>
<evidence type="ECO:0000313" key="8">
    <source>
        <dbReference type="EMBL" id="MFM0716856.1"/>
    </source>
</evidence>
<dbReference type="EMBL" id="JAQQCL010000006">
    <property type="protein sequence ID" value="MFM0716856.1"/>
    <property type="molecule type" value="Genomic_DNA"/>
</dbReference>